<dbReference type="Proteomes" id="UP000019194">
    <property type="component" value="Unassembled WGS sequence"/>
</dbReference>
<dbReference type="AlphaFoldDB" id="A0A7G2IGS1"/>
<sequence length="50" mass="5601">MPIFGVITEIIKDDLAGQLMVSRNESCRNHTVCKSMIAADWRTFDSASIE</sequence>
<protein>
    <submittedName>
        <fullName evidence="1">Uncharacterized protein</fullName>
    </submittedName>
</protein>
<name>A0A7G2IGS1_CITFR</name>
<comment type="caution">
    <text evidence="1">The sequence shown here is derived from an EMBL/GenBank/DDBJ whole genome shotgun (WGS) entry which is preliminary data.</text>
</comment>
<reference evidence="1 2" key="1">
    <citation type="submission" date="2013-10" db="EMBL/GenBank/DDBJ databases">
        <title>Antibiotic resistance diversity of beta-lactamase producers in the General Hospital Vienna.</title>
        <authorList>
            <person name="Barisic I."/>
            <person name="Mitteregger D."/>
            <person name="Hirschl A.M."/>
            <person name="Noehammer C."/>
            <person name="Wiesinger-Mayr H."/>
        </authorList>
    </citation>
    <scope>NUCLEOTIDE SEQUENCE [LARGE SCALE GENOMIC DNA]</scope>
    <source>
        <strain evidence="1 2">ISC11</strain>
    </source>
</reference>
<organism evidence="1 2">
    <name type="scientific">Citrobacter freundii</name>
    <dbReference type="NCBI Taxonomy" id="546"/>
    <lineage>
        <taxon>Bacteria</taxon>
        <taxon>Pseudomonadati</taxon>
        <taxon>Pseudomonadota</taxon>
        <taxon>Gammaproteobacteria</taxon>
        <taxon>Enterobacterales</taxon>
        <taxon>Enterobacteriaceae</taxon>
        <taxon>Citrobacter</taxon>
        <taxon>Citrobacter freundii complex</taxon>
    </lineage>
</organism>
<evidence type="ECO:0000313" key="1">
    <source>
        <dbReference type="EMBL" id="CDL36135.1"/>
    </source>
</evidence>
<dbReference type="EMBL" id="CBWP010000006">
    <property type="protein sequence ID" value="CDL36135.1"/>
    <property type="molecule type" value="Genomic_DNA"/>
</dbReference>
<evidence type="ECO:0000313" key="2">
    <source>
        <dbReference type="Proteomes" id="UP000019194"/>
    </source>
</evidence>
<accession>A0A7G2IGS1</accession>
<proteinExistence type="predicted"/>